<evidence type="ECO:0000313" key="3">
    <source>
        <dbReference type="EMBL" id="RVW35135.1"/>
    </source>
</evidence>
<evidence type="ECO:0000313" key="4">
    <source>
        <dbReference type="Proteomes" id="UP000288805"/>
    </source>
</evidence>
<gene>
    <name evidence="3" type="ORF">CK203_085898</name>
</gene>
<dbReference type="Pfam" id="PF13966">
    <property type="entry name" value="zf-RVT"/>
    <property type="match status" value="1"/>
</dbReference>
<feature type="region of interest" description="Disordered" evidence="1">
    <location>
        <begin position="580"/>
        <end position="607"/>
    </location>
</feature>
<protein>
    <recommendedName>
        <fullName evidence="2">Reverse transcriptase zinc-binding domain-containing protein</fullName>
    </recommendedName>
</protein>
<dbReference type="PANTHER" id="PTHR33116:SF78">
    <property type="entry name" value="OS12G0587133 PROTEIN"/>
    <property type="match status" value="1"/>
</dbReference>
<accession>A0A438DI23</accession>
<dbReference type="Proteomes" id="UP000288805">
    <property type="component" value="Unassembled WGS sequence"/>
</dbReference>
<organism evidence="3 4">
    <name type="scientific">Vitis vinifera</name>
    <name type="common">Grape</name>
    <dbReference type="NCBI Taxonomy" id="29760"/>
    <lineage>
        <taxon>Eukaryota</taxon>
        <taxon>Viridiplantae</taxon>
        <taxon>Streptophyta</taxon>
        <taxon>Embryophyta</taxon>
        <taxon>Tracheophyta</taxon>
        <taxon>Spermatophyta</taxon>
        <taxon>Magnoliopsida</taxon>
        <taxon>eudicotyledons</taxon>
        <taxon>Gunneridae</taxon>
        <taxon>Pentapetalae</taxon>
        <taxon>rosids</taxon>
        <taxon>Vitales</taxon>
        <taxon>Vitaceae</taxon>
        <taxon>Viteae</taxon>
        <taxon>Vitis</taxon>
    </lineage>
</organism>
<comment type="caution">
    <text evidence="3">The sequence shown here is derived from an EMBL/GenBank/DDBJ whole genome shotgun (WGS) entry which is preliminary data.</text>
</comment>
<dbReference type="InterPro" id="IPR026960">
    <property type="entry name" value="RVT-Znf"/>
</dbReference>
<evidence type="ECO:0000259" key="2">
    <source>
        <dbReference type="Pfam" id="PF13966"/>
    </source>
</evidence>
<dbReference type="AlphaFoldDB" id="A0A438DI23"/>
<feature type="domain" description="Reverse transcriptase zinc-binding" evidence="2">
    <location>
        <begin position="419"/>
        <end position="468"/>
    </location>
</feature>
<dbReference type="PANTHER" id="PTHR33116">
    <property type="entry name" value="REVERSE TRANSCRIPTASE ZINC-BINDING DOMAIN-CONTAINING PROTEIN-RELATED-RELATED"/>
    <property type="match status" value="1"/>
</dbReference>
<sequence length="620" mass="70092">MEELEVRKEAKGDFEKWALMEEVSWRQKSREVWLRRGDRNTDFFHKMANSHKRRNCLSKIKINGTWIDVEEAARLEEVFSEEEVFFALLDLNGDKAPGPDAWQICKEPEFNLLVLIPKKAGAENLRDFRPISLILDAALIANEAIDSLLKRNEVGCKLDLEKAYNHLNCNFLLFVMQSMGFGEKWTGWISWCISTTSFSVLVNGTSAAISGLRINLDKSEILPVGRVENLEALDLEVGCKVGRLPSSYLGIPLGANYKSVAVWDGVGREISENACHVKMQFISKGGRITLIRSTLSSMPNDLMSLLRMQEWVAWELDVCLLSIGPFYVSGTSAVRMKGRIFGGMSLVGSSGRKKGVEAWVVELCDPSGEEGVWSPSFSRPFNDWEVEEVERLLLTIRGRRLNPLLEDRMLWKETTNEIFSVKSLYNVLASRRVDQFPNSLIWSPCVPTKVSFFAWRHLGVRCLLWISLKRGVGFLLIDASFAVRKKSQLIIFLFIAPGQELYESYCLLFLELLGSFLFRLEIPLLDGVVLTWARSVERLKNSFVCNLWSWTKSVVNEGNFIVVKGAPRLRAAQCHPPVPRLKASDAPSRRRRLGATRSTGAPRSPTSFFSALGCRGHREA</sequence>
<dbReference type="EMBL" id="QGNW01001614">
    <property type="protein sequence ID" value="RVW35135.1"/>
    <property type="molecule type" value="Genomic_DNA"/>
</dbReference>
<evidence type="ECO:0000256" key="1">
    <source>
        <dbReference type="SAM" id="MobiDB-lite"/>
    </source>
</evidence>
<proteinExistence type="predicted"/>
<feature type="compositionally biased region" description="Polar residues" evidence="1">
    <location>
        <begin position="596"/>
        <end position="607"/>
    </location>
</feature>
<reference evidence="3 4" key="1">
    <citation type="journal article" date="2018" name="PLoS Genet.">
        <title>Population sequencing reveals clonal diversity and ancestral inbreeding in the grapevine cultivar Chardonnay.</title>
        <authorList>
            <person name="Roach M.J."/>
            <person name="Johnson D.L."/>
            <person name="Bohlmann J."/>
            <person name="van Vuuren H.J."/>
            <person name="Jones S.J."/>
            <person name="Pretorius I.S."/>
            <person name="Schmidt S.A."/>
            <person name="Borneman A.R."/>
        </authorList>
    </citation>
    <scope>NUCLEOTIDE SEQUENCE [LARGE SCALE GENOMIC DNA]</scope>
    <source>
        <strain evidence="4">cv. Chardonnay</strain>
        <tissue evidence="3">Leaf</tissue>
    </source>
</reference>
<name>A0A438DI23_VITVI</name>